<feature type="domain" description="Enoyl reductase (ER)" evidence="3">
    <location>
        <begin position="11"/>
        <end position="338"/>
    </location>
</feature>
<dbReference type="Pfam" id="PF08240">
    <property type="entry name" value="ADH_N"/>
    <property type="match status" value="1"/>
</dbReference>
<dbReference type="SMART" id="SM00829">
    <property type="entry name" value="PKS_ER"/>
    <property type="match status" value="1"/>
</dbReference>
<dbReference type="InterPro" id="IPR014182">
    <property type="entry name" value="ADH_Zn_typ-1"/>
</dbReference>
<dbReference type="PANTHER" id="PTHR43482">
    <property type="entry name" value="PROTEIN AST1-RELATED"/>
    <property type="match status" value="1"/>
</dbReference>
<organism evidence="4 5">
    <name type="scientific">Acinetobacter bereziniae</name>
    <name type="common">Acinetobacter genomosp. 10</name>
    <dbReference type="NCBI Taxonomy" id="106648"/>
    <lineage>
        <taxon>Bacteria</taxon>
        <taxon>Pseudomonadati</taxon>
        <taxon>Pseudomonadota</taxon>
        <taxon>Gammaproteobacteria</taxon>
        <taxon>Moraxellales</taxon>
        <taxon>Moraxellaceae</taxon>
        <taxon>Acinetobacter</taxon>
    </lineage>
</organism>
<evidence type="ECO:0000313" key="5">
    <source>
        <dbReference type="Proteomes" id="UP000490535"/>
    </source>
</evidence>
<evidence type="ECO:0000313" key="4">
    <source>
        <dbReference type="EMBL" id="KAF1023151.1"/>
    </source>
</evidence>
<protein>
    <recommendedName>
        <fullName evidence="2">Zinc-type alcohol dehydrogenase-like protein</fullName>
    </recommendedName>
</protein>
<dbReference type="PANTHER" id="PTHR43482:SF1">
    <property type="entry name" value="PROTEIN AST1-RELATED"/>
    <property type="match status" value="1"/>
</dbReference>
<dbReference type="GO" id="GO:0016491">
    <property type="term" value="F:oxidoreductase activity"/>
    <property type="evidence" value="ECO:0007669"/>
    <property type="project" value="UniProtKB-KW"/>
</dbReference>
<dbReference type="SUPFAM" id="SSF51735">
    <property type="entry name" value="NAD(P)-binding Rossmann-fold domains"/>
    <property type="match status" value="1"/>
</dbReference>
<accession>A0A833UPX1</accession>
<dbReference type="Gene3D" id="3.90.180.10">
    <property type="entry name" value="Medium-chain alcohol dehydrogenases, catalytic domain"/>
    <property type="match status" value="1"/>
</dbReference>
<dbReference type="InterPro" id="IPR011032">
    <property type="entry name" value="GroES-like_sf"/>
</dbReference>
<dbReference type="InterPro" id="IPR013154">
    <property type="entry name" value="ADH-like_N"/>
</dbReference>
<sequence>MKAVAYKKPLAISEAQVFSEVEVDTPIATGHDLLIEIKAISINPVDIKMRQRTSPDNETWKILGHDAVGVVKAIGDKVQNFKVDDEVFYAGTNQRQGSYAEYQLVDERIVGLKPQSISNAEAAALPLTSLTAYEMLFDRLKIQDTKQDKPIQDKPIILVIGAAGGVGSITVQLLKVLTEFTVIATASRSETKAWLQEIGADYIVDHSQPLEQQILDLNIGAPHYVFSINGTGRYTQAIANLIAPRGHFGLIDDPENFIINPFKIKSISVHWESMFTRSTFQTKDMTRQGDILNKISKLIDDQRIKTTLGQNLGTINVEHVIQAHTMIESGHSIGKIVLEGF</sequence>
<evidence type="ECO:0000256" key="1">
    <source>
        <dbReference type="ARBA" id="ARBA00010371"/>
    </source>
</evidence>
<comment type="caution">
    <text evidence="4">The sequence shown here is derived from an EMBL/GenBank/DDBJ whole genome shotgun (WGS) entry which is preliminary data.</text>
</comment>
<keyword evidence="2" id="KW-0862">Zinc</keyword>
<gene>
    <name evidence="4" type="ORF">GAK29_03015</name>
</gene>
<evidence type="ECO:0000256" key="2">
    <source>
        <dbReference type="RuleBase" id="RU364000"/>
    </source>
</evidence>
<dbReference type="Gene3D" id="3.40.50.720">
    <property type="entry name" value="NAD(P)-binding Rossmann-like Domain"/>
    <property type="match status" value="1"/>
</dbReference>
<dbReference type="InterPro" id="IPR013149">
    <property type="entry name" value="ADH-like_C"/>
</dbReference>
<dbReference type="GO" id="GO:0008270">
    <property type="term" value="F:zinc ion binding"/>
    <property type="evidence" value="ECO:0007669"/>
    <property type="project" value="InterPro"/>
</dbReference>
<reference evidence="5" key="1">
    <citation type="journal article" date="2020" name="MBio">
        <title>Horizontal gene transfer to a defensive symbiont with a reduced genome amongst a multipartite beetle microbiome.</title>
        <authorList>
            <person name="Waterworth S.C."/>
            <person name="Florez L.V."/>
            <person name="Rees E.R."/>
            <person name="Hertweck C."/>
            <person name="Kaltenpoth M."/>
            <person name="Kwan J.C."/>
        </authorList>
    </citation>
    <scope>NUCLEOTIDE SEQUENCE [LARGE SCALE GENOMIC DNA]</scope>
</reference>
<keyword evidence="2" id="KW-0479">Metal-binding</keyword>
<name>A0A833UPX1_ACIBZ</name>
<proteinExistence type="inferred from homology"/>
<dbReference type="InterPro" id="IPR036291">
    <property type="entry name" value="NAD(P)-bd_dom_sf"/>
</dbReference>
<dbReference type="EMBL" id="WNDP01000081">
    <property type="protein sequence ID" value="KAF1023151.1"/>
    <property type="molecule type" value="Genomic_DNA"/>
</dbReference>
<dbReference type="AlphaFoldDB" id="A0A833UPX1"/>
<dbReference type="CDD" id="cd08252">
    <property type="entry name" value="AL_MDR"/>
    <property type="match status" value="1"/>
</dbReference>
<dbReference type="InterPro" id="IPR052585">
    <property type="entry name" value="Lipid_raft_assoc_Zn_ADH"/>
</dbReference>
<dbReference type="Proteomes" id="UP000490535">
    <property type="component" value="Unassembled WGS sequence"/>
</dbReference>
<keyword evidence="2" id="KW-0560">Oxidoreductase</keyword>
<dbReference type="InterPro" id="IPR020843">
    <property type="entry name" value="ER"/>
</dbReference>
<evidence type="ECO:0000259" key="3">
    <source>
        <dbReference type="SMART" id="SM00829"/>
    </source>
</evidence>
<comment type="similarity">
    <text evidence="1 2">Belongs to the zinc-containing alcohol dehydrogenase family. Quinone oxidoreductase subfamily.</text>
</comment>
<dbReference type="NCBIfam" id="TIGR02817">
    <property type="entry name" value="adh_fam_1"/>
    <property type="match status" value="1"/>
</dbReference>
<dbReference type="SUPFAM" id="SSF50129">
    <property type="entry name" value="GroES-like"/>
    <property type="match status" value="1"/>
</dbReference>
<dbReference type="Pfam" id="PF00107">
    <property type="entry name" value="ADH_zinc_N"/>
    <property type="match status" value="1"/>
</dbReference>